<dbReference type="Proteomes" id="UP001652620">
    <property type="component" value="Chromosome 2"/>
</dbReference>
<name>A0ABM3JAD8_BACDO</name>
<dbReference type="Pfam" id="PF13843">
    <property type="entry name" value="DDE_Tnp_1_7"/>
    <property type="match status" value="1"/>
</dbReference>
<protein>
    <submittedName>
        <fullName evidence="3">Uncharacterized protein LOC125776692 isoform X2</fullName>
    </submittedName>
</protein>
<dbReference type="PANTHER" id="PTHR46599">
    <property type="entry name" value="PIGGYBAC TRANSPOSABLE ELEMENT-DERIVED PROTEIN 4"/>
    <property type="match status" value="1"/>
</dbReference>
<accession>A0ABM3JAD8</accession>
<keyword evidence="2" id="KW-1185">Reference proteome</keyword>
<evidence type="ECO:0000313" key="2">
    <source>
        <dbReference type="Proteomes" id="UP001652620"/>
    </source>
</evidence>
<reference evidence="3" key="2">
    <citation type="submission" date="2025-08" db="UniProtKB">
        <authorList>
            <consortium name="RefSeq"/>
        </authorList>
    </citation>
    <scope>IDENTIFICATION</scope>
    <source>
        <tissue evidence="3">Adult</tissue>
    </source>
</reference>
<feature type="domain" description="PiggyBac transposable element-derived protein" evidence="1">
    <location>
        <begin position="142"/>
        <end position="297"/>
    </location>
</feature>
<evidence type="ECO:0000259" key="1">
    <source>
        <dbReference type="Pfam" id="PF13843"/>
    </source>
</evidence>
<sequence length="302" mass="35343">MAHSKKINTEEITTILGDDDFYDDEFYDNVSEFDDEDIDPNFCIETCSDSNSEITERDNEEEINPTVLREEVEDLESIEVDEVEIINNNSSKRVYYYGKNRFKWSAQPPQRFGRTPLHNIVRLPILIGCTRTQGERESMLCQYWSRFFDDSIENIIIEHTNKKLAEIFQLKNNVEAKSLDRIELRAFLGLLLYLSVFKSNRESTDLIFATDGTGRDIFRATMSKPRFLNILSCLRFDNSLDRKERLSNDPTAAISELFNKIIENCKTNYSIGTHACIDEMLVPFRGRCKFKVYMHRNRQNMV</sequence>
<dbReference type="GeneID" id="125776692"/>
<reference evidence="2" key="1">
    <citation type="submission" date="2025-05" db="UniProtKB">
        <authorList>
            <consortium name="RefSeq"/>
        </authorList>
    </citation>
    <scope>NUCLEOTIDE SEQUENCE [LARGE SCALE GENOMIC DNA]</scope>
</reference>
<organism evidence="2 3">
    <name type="scientific">Bactrocera dorsalis</name>
    <name type="common">Oriental fruit fly</name>
    <name type="synonym">Dacus dorsalis</name>
    <dbReference type="NCBI Taxonomy" id="27457"/>
    <lineage>
        <taxon>Eukaryota</taxon>
        <taxon>Metazoa</taxon>
        <taxon>Ecdysozoa</taxon>
        <taxon>Arthropoda</taxon>
        <taxon>Hexapoda</taxon>
        <taxon>Insecta</taxon>
        <taxon>Pterygota</taxon>
        <taxon>Neoptera</taxon>
        <taxon>Endopterygota</taxon>
        <taxon>Diptera</taxon>
        <taxon>Brachycera</taxon>
        <taxon>Muscomorpha</taxon>
        <taxon>Tephritoidea</taxon>
        <taxon>Tephritidae</taxon>
        <taxon>Bactrocera</taxon>
        <taxon>Bactrocera</taxon>
    </lineage>
</organism>
<evidence type="ECO:0000313" key="3">
    <source>
        <dbReference type="RefSeq" id="XP_049306181.1"/>
    </source>
</evidence>
<gene>
    <name evidence="3" type="primary">LOC125776692</name>
</gene>
<dbReference type="PANTHER" id="PTHR46599:SF3">
    <property type="entry name" value="PIGGYBAC TRANSPOSABLE ELEMENT-DERIVED PROTEIN 4"/>
    <property type="match status" value="1"/>
</dbReference>
<dbReference type="RefSeq" id="XP_049306181.1">
    <property type="nucleotide sequence ID" value="XM_049450224.1"/>
</dbReference>
<dbReference type="InterPro" id="IPR029526">
    <property type="entry name" value="PGBD"/>
</dbReference>
<proteinExistence type="predicted"/>